<protein>
    <submittedName>
        <fullName evidence="2">Uncharacterized protein</fullName>
    </submittedName>
</protein>
<reference evidence="2 3" key="1">
    <citation type="submission" date="2020-04" db="EMBL/GenBank/DDBJ databases">
        <title>Novosphingobium sp. TW-4 isolated from soil.</title>
        <authorList>
            <person name="Dahal R.H."/>
            <person name="Chaudhary D.K."/>
        </authorList>
    </citation>
    <scope>NUCLEOTIDE SEQUENCE [LARGE SCALE GENOMIC DNA]</scope>
    <source>
        <strain evidence="2 3">TW-4</strain>
    </source>
</reference>
<keyword evidence="1" id="KW-0472">Membrane</keyword>
<proteinExistence type="predicted"/>
<evidence type="ECO:0000313" key="2">
    <source>
        <dbReference type="EMBL" id="NML95403.1"/>
    </source>
</evidence>
<accession>A0A7Y0BS14</accession>
<dbReference type="EMBL" id="JABBGM010000009">
    <property type="protein sequence ID" value="NML95403.1"/>
    <property type="molecule type" value="Genomic_DNA"/>
</dbReference>
<gene>
    <name evidence="2" type="ORF">HHL27_17135</name>
</gene>
<dbReference type="RefSeq" id="WP_169494607.1">
    <property type="nucleotide sequence ID" value="NZ_JABBGM010000009.1"/>
</dbReference>
<keyword evidence="3" id="KW-1185">Reference proteome</keyword>
<evidence type="ECO:0000256" key="1">
    <source>
        <dbReference type="SAM" id="Phobius"/>
    </source>
</evidence>
<dbReference type="Proteomes" id="UP000583556">
    <property type="component" value="Unassembled WGS sequence"/>
</dbReference>
<keyword evidence="1" id="KW-0812">Transmembrane</keyword>
<sequence>MSGGINLLGLAVQGVLSLAAILAIWWIARAMKLGGDVRLRDEDHARELAEEAICGFGPVEVALDRARIGALVRGADGRVLLLRRHGSHFAARLIADYQGIRLDRQFLTIATRERRFGAVTLDLGPQAQAWAASLRRLGASA</sequence>
<evidence type="ECO:0000313" key="3">
    <source>
        <dbReference type="Proteomes" id="UP000583556"/>
    </source>
</evidence>
<comment type="caution">
    <text evidence="2">The sequence shown here is derived from an EMBL/GenBank/DDBJ whole genome shotgun (WGS) entry which is preliminary data.</text>
</comment>
<feature type="transmembrane region" description="Helical" evidence="1">
    <location>
        <begin position="6"/>
        <end position="28"/>
    </location>
</feature>
<organism evidence="2 3">
    <name type="scientific">Novosphingobium olei</name>
    <dbReference type="NCBI Taxonomy" id="2728851"/>
    <lineage>
        <taxon>Bacteria</taxon>
        <taxon>Pseudomonadati</taxon>
        <taxon>Pseudomonadota</taxon>
        <taxon>Alphaproteobacteria</taxon>
        <taxon>Sphingomonadales</taxon>
        <taxon>Sphingomonadaceae</taxon>
        <taxon>Novosphingobium</taxon>
    </lineage>
</organism>
<name>A0A7Y0BS14_9SPHN</name>
<keyword evidence="1" id="KW-1133">Transmembrane helix</keyword>
<dbReference type="AlphaFoldDB" id="A0A7Y0BS14"/>